<evidence type="ECO:0000256" key="5">
    <source>
        <dbReference type="ARBA" id="ARBA00023319"/>
    </source>
</evidence>
<keyword evidence="3" id="KW-1015">Disulfide bond</keyword>
<dbReference type="InterPro" id="IPR051275">
    <property type="entry name" value="Cell_adhesion_signaling"/>
</dbReference>
<feature type="domain" description="Ig-like" evidence="7">
    <location>
        <begin position="36"/>
        <end position="112"/>
    </location>
</feature>
<proteinExistence type="predicted"/>
<sequence length="246" mass="26412">MVVRSLCVPWPELLVVVFPWCLLGGASRLAFQETAPPATCLHVPRREVLRGSSVSVPCAGVDHDREEDGSHIRWYKDGKPVMPAQQHGRVAVNGSSLRLMQLGTADSACYQCSWGNGRWSSYALEVVGPMSPPTITNADGNVVSSKLGSLVQGEPLELYCSPPEEFPSARIRWQLQDQWGPSSSAAAGTTVFSSGTGSMLRIEALERRHQGMKLRCTASRPVAGAASAVVTLDVFREHAGGAAERA</sequence>
<dbReference type="GO" id="GO:0005886">
    <property type="term" value="C:plasma membrane"/>
    <property type="evidence" value="ECO:0007669"/>
    <property type="project" value="TreeGrafter"/>
</dbReference>
<evidence type="ECO:0000313" key="8">
    <source>
        <dbReference type="EMBL" id="KAK8774593.1"/>
    </source>
</evidence>
<evidence type="ECO:0000256" key="6">
    <source>
        <dbReference type="SAM" id="SignalP"/>
    </source>
</evidence>
<reference evidence="8 9" key="1">
    <citation type="journal article" date="2023" name="Arcadia Sci">
        <title>De novo assembly of a long-read Amblyomma americanum tick genome.</title>
        <authorList>
            <person name="Chou S."/>
            <person name="Poskanzer K.E."/>
            <person name="Rollins M."/>
            <person name="Thuy-Boun P.S."/>
        </authorList>
    </citation>
    <scope>NUCLEOTIDE SEQUENCE [LARGE SCALE GENOMIC DNA]</scope>
    <source>
        <strain evidence="8">F_SG_1</strain>
        <tissue evidence="8">Salivary glands</tissue>
    </source>
</reference>
<accession>A0AAQ4EJH3</accession>
<dbReference type="EMBL" id="JARKHS020015254">
    <property type="protein sequence ID" value="KAK8774593.1"/>
    <property type="molecule type" value="Genomic_DNA"/>
</dbReference>
<evidence type="ECO:0000256" key="4">
    <source>
        <dbReference type="ARBA" id="ARBA00023180"/>
    </source>
</evidence>
<gene>
    <name evidence="8" type="ORF">V5799_010876</name>
</gene>
<dbReference type="AlphaFoldDB" id="A0AAQ4EJH3"/>
<keyword evidence="2" id="KW-0472">Membrane</keyword>
<name>A0AAQ4EJH3_AMBAM</name>
<evidence type="ECO:0000256" key="1">
    <source>
        <dbReference type="ARBA" id="ARBA00004479"/>
    </source>
</evidence>
<dbReference type="PANTHER" id="PTHR11640">
    <property type="entry name" value="NEPHRIN"/>
    <property type="match status" value="1"/>
</dbReference>
<dbReference type="GO" id="GO:0050839">
    <property type="term" value="F:cell adhesion molecule binding"/>
    <property type="evidence" value="ECO:0007669"/>
    <property type="project" value="TreeGrafter"/>
</dbReference>
<keyword evidence="6" id="KW-0732">Signal</keyword>
<dbReference type="SMART" id="SM00409">
    <property type="entry name" value="IG"/>
    <property type="match status" value="2"/>
</dbReference>
<organism evidence="8 9">
    <name type="scientific">Amblyomma americanum</name>
    <name type="common">Lone star tick</name>
    <dbReference type="NCBI Taxonomy" id="6943"/>
    <lineage>
        <taxon>Eukaryota</taxon>
        <taxon>Metazoa</taxon>
        <taxon>Ecdysozoa</taxon>
        <taxon>Arthropoda</taxon>
        <taxon>Chelicerata</taxon>
        <taxon>Arachnida</taxon>
        <taxon>Acari</taxon>
        <taxon>Parasitiformes</taxon>
        <taxon>Ixodida</taxon>
        <taxon>Ixodoidea</taxon>
        <taxon>Ixodidae</taxon>
        <taxon>Amblyomminae</taxon>
        <taxon>Amblyomma</taxon>
    </lineage>
</organism>
<dbReference type="GO" id="GO:0005911">
    <property type="term" value="C:cell-cell junction"/>
    <property type="evidence" value="ECO:0007669"/>
    <property type="project" value="TreeGrafter"/>
</dbReference>
<dbReference type="SUPFAM" id="SSF48726">
    <property type="entry name" value="Immunoglobulin"/>
    <property type="match status" value="2"/>
</dbReference>
<evidence type="ECO:0000256" key="2">
    <source>
        <dbReference type="ARBA" id="ARBA00023136"/>
    </source>
</evidence>
<dbReference type="Gene3D" id="2.60.40.10">
    <property type="entry name" value="Immunoglobulins"/>
    <property type="match status" value="2"/>
</dbReference>
<feature type="signal peptide" evidence="6">
    <location>
        <begin position="1"/>
        <end position="28"/>
    </location>
</feature>
<keyword evidence="9" id="KW-1185">Reference proteome</keyword>
<dbReference type="InterPro" id="IPR036179">
    <property type="entry name" value="Ig-like_dom_sf"/>
</dbReference>
<feature type="domain" description="Ig-like" evidence="7">
    <location>
        <begin position="133"/>
        <end position="233"/>
    </location>
</feature>
<dbReference type="InterPro" id="IPR003599">
    <property type="entry name" value="Ig_sub"/>
</dbReference>
<dbReference type="PROSITE" id="PS50835">
    <property type="entry name" value="IG_LIKE"/>
    <property type="match status" value="2"/>
</dbReference>
<evidence type="ECO:0000259" key="7">
    <source>
        <dbReference type="PROSITE" id="PS50835"/>
    </source>
</evidence>
<evidence type="ECO:0000313" key="9">
    <source>
        <dbReference type="Proteomes" id="UP001321473"/>
    </source>
</evidence>
<dbReference type="Proteomes" id="UP001321473">
    <property type="component" value="Unassembled WGS sequence"/>
</dbReference>
<evidence type="ECO:0000256" key="3">
    <source>
        <dbReference type="ARBA" id="ARBA00023157"/>
    </source>
</evidence>
<dbReference type="GO" id="GO:0098609">
    <property type="term" value="P:cell-cell adhesion"/>
    <property type="evidence" value="ECO:0007669"/>
    <property type="project" value="TreeGrafter"/>
</dbReference>
<feature type="chain" id="PRO_5043034165" description="Ig-like domain-containing protein" evidence="6">
    <location>
        <begin position="29"/>
        <end position="246"/>
    </location>
</feature>
<keyword evidence="5" id="KW-0393">Immunoglobulin domain</keyword>
<comment type="subcellular location">
    <subcellularLocation>
        <location evidence="1">Membrane</location>
        <topology evidence="1">Single-pass type I membrane protein</topology>
    </subcellularLocation>
</comment>
<dbReference type="InterPro" id="IPR013783">
    <property type="entry name" value="Ig-like_fold"/>
</dbReference>
<keyword evidence="4" id="KW-0325">Glycoprotein</keyword>
<protein>
    <recommendedName>
        <fullName evidence="7">Ig-like domain-containing protein</fullName>
    </recommendedName>
</protein>
<comment type="caution">
    <text evidence="8">The sequence shown here is derived from an EMBL/GenBank/DDBJ whole genome shotgun (WGS) entry which is preliminary data.</text>
</comment>
<dbReference type="PANTHER" id="PTHR11640:SF31">
    <property type="entry name" value="IRREGULAR CHIASM C-ROUGHEST PROTEIN-RELATED"/>
    <property type="match status" value="1"/>
</dbReference>
<dbReference type="InterPro" id="IPR007110">
    <property type="entry name" value="Ig-like_dom"/>
</dbReference>